<dbReference type="EMBL" id="JARRAF010000025">
    <property type="protein sequence ID" value="MDK2125831.1"/>
    <property type="molecule type" value="Genomic_DNA"/>
</dbReference>
<evidence type="ECO:0000256" key="1">
    <source>
        <dbReference type="SAM" id="Phobius"/>
    </source>
</evidence>
<accession>A0ABT7E0M6</accession>
<sequence>MLDNIYGRHKEKILIKQMNTNEIDYKPHKTSGMVIAAFLGTVVAGGALMVVNNKRLGHATLA</sequence>
<protein>
    <submittedName>
        <fullName evidence="2">Uncharacterized protein</fullName>
    </submittedName>
</protein>
<evidence type="ECO:0000313" key="3">
    <source>
        <dbReference type="Proteomes" id="UP001172778"/>
    </source>
</evidence>
<reference evidence="2" key="1">
    <citation type="submission" date="2023-03" db="EMBL/GenBank/DDBJ databases">
        <title>Chitinimonas shenzhenensis gen. nov., sp. nov., a novel member of family Burkholderiaceae isolated from activated sludge collected in Shen Zhen, China.</title>
        <authorList>
            <person name="Wang X."/>
        </authorList>
    </citation>
    <scope>NUCLEOTIDE SEQUENCE</scope>
    <source>
        <strain evidence="2">DQS-5</strain>
    </source>
</reference>
<organism evidence="2 3">
    <name type="scientific">Parachitinimonas caeni</name>
    <dbReference type="NCBI Taxonomy" id="3031301"/>
    <lineage>
        <taxon>Bacteria</taxon>
        <taxon>Pseudomonadati</taxon>
        <taxon>Pseudomonadota</taxon>
        <taxon>Betaproteobacteria</taxon>
        <taxon>Neisseriales</taxon>
        <taxon>Chitinibacteraceae</taxon>
        <taxon>Parachitinimonas</taxon>
    </lineage>
</organism>
<name>A0ABT7E0M6_9NEIS</name>
<gene>
    <name evidence="2" type="ORF">PZA18_17390</name>
</gene>
<comment type="caution">
    <text evidence="2">The sequence shown here is derived from an EMBL/GenBank/DDBJ whole genome shotgun (WGS) entry which is preliminary data.</text>
</comment>
<feature type="transmembrane region" description="Helical" evidence="1">
    <location>
        <begin position="32"/>
        <end position="51"/>
    </location>
</feature>
<keyword evidence="3" id="KW-1185">Reference proteome</keyword>
<keyword evidence="1" id="KW-0472">Membrane</keyword>
<keyword evidence="1" id="KW-1133">Transmembrane helix</keyword>
<dbReference type="Proteomes" id="UP001172778">
    <property type="component" value="Unassembled WGS sequence"/>
</dbReference>
<dbReference type="RefSeq" id="WP_284102145.1">
    <property type="nucleotide sequence ID" value="NZ_JARRAF010000025.1"/>
</dbReference>
<evidence type="ECO:0000313" key="2">
    <source>
        <dbReference type="EMBL" id="MDK2125831.1"/>
    </source>
</evidence>
<proteinExistence type="predicted"/>
<keyword evidence="1" id="KW-0812">Transmembrane</keyword>